<keyword evidence="1" id="KW-0812">Transmembrane</keyword>
<dbReference type="EMBL" id="JAWDIP010000003">
    <property type="protein sequence ID" value="MDY0395608.1"/>
    <property type="molecule type" value="Genomic_DNA"/>
</dbReference>
<dbReference type="SUPFAM" id="SSF103473">
    <property type="entry name" value="MFS general substrate transporter"/>
    <property type="match status" value="1"/>
</dbReference>
<protein>
    <submittedName>
        <fullName evidence="2">Uncharacterized protein</fullName>
    </submittedName>
</protein>
<dbReference type="Proteomes" id="UP001281447">
    <property type="component" value="Unassembled WGS sequence"/>
</dbReference>
<sequence>MRGAGLGAVLLPVMATAYTGLSREEVPHVSSMTRILQQIGGAFGASVLAIILQSQFGSLHAADIAARNTAFNHTFMWTTVFTAISLIFVVILPNQAGENHSLSE</sequence>
<evidence type="ECO:0000313" key="3">
    <source>
        <dbReference type="Proteomes" id="UP001281447"/>
    </source>
</evidence>
<organism evidence="2 3">
    <name type="scientific">Tigheibacillus halophilus</name>
    <dbReference type="NCBI Taxonomy" id="361280"/>
    <lineage>
        <taxon>Bacteria</taxon>
        <taxon>Bacillati</taxon>
        <taxon>Bacillota</taxon>
        <taxon>Bacilli</taxon>
        <taxon>Bacillales</taxon>
        <taxon>Bacillaceae</taxon>
        <taxon>Tigheibacillus</taxon>
    </lineage>
</organism>
<keyword evidence="3" id="KW-1185">Reference proteome</keyword>
<gene>
    <name evidence="2" type="ORF">RWE15_15740</name>
</gene>
<keyword evidence="1" id="KW-0472">Membrane</keyword>
<dbReference type="InterPro" id="IPR036259">
    <property type="entry name" value="MFS_trans_sf"/>
</dbReference>
<name>A0ABU5C9V0_9BACI</name>
<keyword evidence="1" id="KW-1133">Transmembrane helix</keyword>
<accession>A0ABU5C9V0</accession>
<reference evidence="2 3" key="1">
    <citation type="submission" date="2023-10" db="EMBL/GenBank/DDBJ databases">
        <title>Virgibacillus halophilus 5B73C genome.</title>
        <authorList>
            <person name="Miliotis G."/>
            <person name="Sengupta P."/>
            <person name="Hameed A."/>
            <person name="Chuvochina M."/>
            <person name="Mcdonagh F."/>
            <person name="Simpson A.C."/>
            <person name="Singh N.K."/>
            <person name="Rekha P.D."/>
            <person name="Raman K."/>
            <person name="Hugenholtz P."/>
            <person name="Venkateswaran K."/>
        </authorList>
    </citation>
    <scope>NUCLEOTIDE SEQUENCE [LARGE SCALE GENOMIC DNA]</scope>
    <source>
        <strain evidence="2 3">5B73C</strain>
    </source>
</reference>
<comment type="caution">
    <text evidence="2">The sequence shown here is derived from an EMBL/GenBank/DDBJ whole genome shotgun (WGS) entry which is preliminary data.</text>
</comment>
<evidence type="ECO:0000256" key="1">
    <source>
        <dbReference type="SAM" id="Phobius"/>
    </source>
</evidence>
<feature type="transmembrane region" description="Helical" evidence="1">
    <location>
        <begin position="74"/>
        <end position="92"/>
    </location>
</feature>
<proteinExistence type="predicted"/>
<feature type="transmembrane region" description="Helical" evidence="1">
    <location>
        <begin position="39"/>
        <end position="62"/>
    </location>
</feature>
<evidence type="ECO:0000313" key="2">
    <source>
        <dbReference type="EMBL" id="MDY0395608.1"/>
    </source>
</evidence>